<evidence type="ECO:0000313" key="2">
    <source>
        <dbReference type="Proteomes" id="UP000094622"/>
    </source>
</evidence>
<dbReference type="EMBL" id="MCRJ01000137">
    <property type="protein sequence ID" value="ODN68757.1"/>
    <property type="molecule type" value="Genomic_DNA"/>
</dbReference>
<keyword evidence="2" id="KW-1185">Reference proteome</keyword>
<reference evidence="1 2" key="1">
    <citation type="submission" date="2016-07" db="EMBL/GenBank/DDBJ databases">
        <title>Draft Genome Sequence of Methylobrevis pamukkalensis PK2.</title>
        <authorList>
            <person name="Vasilenko O.V."/>
            <person name="Doronina N.V."/>
            <person name="Shmareva M.N."/>
            <person name="Tarlachkov S.V."/>
            <person name="Mustakhimov I."/>
            <person name="Trotsenko Y.A."/>
        </authorList>
    </citation>
    <scope>NUCLEOTIDE SEQUENCE [LARGE SCALE GENOMIC DNA]</scope>
    <source>
        <strain evidence="1 2">PK2</strain>
    </source>
</reference>
<dbReference type="AlphaFoldDB" id="A0A1E3GXH5"/>
<protein>
    <submittedName>
        <fullName evidence="1">Uncharacterized protein</fullName>
    </submittedName>
</protein>
<organism evidence="1 2">
    <name type="scientific">Methylobrevis pamukkalensis</name>
    <dbReference type="NCBI Taxonomy" id="1439726"/>
    <lineage>
        <taxon>Bacteria</taxon>
        <taxon>Pseudomonadati</taxon>
        <taxon>Pseudomonadota</taxon>
        <taxon>Alphaproteobacteria</taxon>
        <taxon>Hyphomicrobiales</taxon>
        <taxon>Pleomorphomonadaceae</taxon>
        <taxon>Methylobrevis</taxon>
    </lineage>
</organism>
<evidence type="ECO:0000313" key="1">
    <source>
        <dbReference type="EMBL" id="ODN68757.1"/>
    </source>
</evidence>
<gene>
    <name evidence="1" type="ORF">A6302_03951</name>
</gene>
<dbReference type="RefSeq" id="WP_069308164.1">
    <property type="nucleotide sequence ID" value="NZ_MCRJ01000137.1"/>
</dbReference>
<name>A0A1E3GXH5_9HYPH</name>
<dbReference type="OrthoDB" id="9951523at2"/>
<dbReference type="Proteomes" id="UP000094622">
    <property type="component" value="Unassembled WGS sequence"/>
</dbReference>
<proteinExistence type="predicted"/>
<comment type="caution">
    <text evidence="1">The sequence shown here is derived from an EMBL/GenBank/DDBJ whole genome shotgun (WGS) entry which is preliminary data.</text>
</comment>
<sequence length="102" mass="11204">MRYAFDMRMQCYDPQALFEEALARAAANDIGRDMYMRARDAAGDGIAFDVKALLTLSSPLKGCDVIVAGARRVVDFEAPKAETATTDRDGEVCRPSIVRNGR</sequence>
<accession>A0A1E3GXH5</accession>